<comment type="caution">
    <text evidence="1">The sequence shown here is derived from an EMBL/GenBank/DDBJ whole genome shotgun (WGS) entry which is preliminary data.</text>
</comment>
<proteinExistence type="predicted"/>
<accession>A0ABW2TS33</accession>
<keyword evidence="2" id="KW-1185">Reference proteome</keyword>
<name>A0ABW2TS33_9PSEU</name>
<dbReference type="Proteomes" id="UP001596512">
    <property type="component" value="Unassembled WGS sequence"/>
</dbReference>
<gene>
    <name evidence="1" type="ORF">ACFQV2_19450</name>
</gene>
<evidence type="ECO:0000313" key="2">
    <source>
        <dbReference type="Proteomes" id="UP001596512"/>
    </source>
</evidence>
<sequence>MSNEAFAAHLGIAPRTVGGWHQKPTVRPKSEMQQLLDAALDRASDDARSRFAQLTGSAPATEATDAELRLLDDPDITAALDWLDQHTGWEPGGSRHAVADRLARLDLRELQDRRARRTRVSQRDLADALAAYYGASTTDHGRYTARVGDQAVQTSVLTHPDWLDLDCPLIPQHDRLTVVSASPDADLVLDVEASDPAVERLAAALAMRTRMINNPLYQLHSIDIAKGKIGGSASVAHFVQYALTMDLLEGELTDALATGLHAVPGNLPSATATYRTWPPLSTSAPACARAARWR</sequence>
<organism evidence="1 2">
    <name type="scientific">Actinokineospora soli</name>
    <dbReference type="NCBI Taxonomy" id="1048753"/>
    <lineage>
        <taxon>Bacteria</taxon>
        <taxon>Bacillati</taxon>
        <taxon>Actinomycetota</taxon>
        <taxon>Actinomycetes</taxon>
        <taxon>Pseudonocardiales</taxon>
        <taxon>Pseudonocardiaceae</taxon>
        <taxon>Actinokineospora</taxon>
    </lineage>
</organism>
<dbReference type="EMBL" id="JBHTEY010000004">
    <property type="protein sequence ID" value="MFC7615348.1"/>
    <property type="molecule type" value="Genomic_DNA"/>
</dbReference>
<protein>
    <submittedName>
        <fullName evidence="1">Uncharacterized protein</fullName>
    </submittedName>
</protein>
<reference evidence="2" key="1">
    <citation type="journal article" date="2019" name="Int. J. Syst. Evol. Microbiol.">
        <title>The Global Catalogue of Microorganisms (GCM) 10K type strain sequencing project: providing services to taxonomists for standard genome sequencing and annotation.</title>
        <authorList>
            <consortium name="The Broad Institute Genomics Platform"/>
            <consortium name="The Broad Institute Genome Sequencing Center for Infectious Disease"/>
            <person name="Wu L."/>
            <person name="Ma J."/>
        </authorList>
    </citation>
    <scope>NUCLEOTIDE SEQUENCE [LARGE SCALE GENOMIC DNA]</scope>
    <source>
        <strain evidence="2">JCM 17695</strain>
    </source>
</reference>
<evidence type="ECO:0000313" key="1">
    <source>
        <dbReference type="EMBL" id="MFC7615348.1"/>
    </source>
</evidence>